<dbReference type="EMBL" id="CYZR01000007">
    <property type="protein sequence ID" value="CUO15586.1"/>
    <property type="molecule type" value="Genomic_DNA"/>
</dbReference>
<comment type="caution">
    <text evidence="1">The sequence shown here is derived from an EMBL/GenBank/DDBJ whole genome shotgun (WGS) entry which is preliminary data.</text>
</comment>
<keyword evidence="2" id="KW-1185">Reference proteome</keyword>
<evidence type="ECO:0000313" key="2">
    <source>
        <dbReference type="Proteomes" id="UP000095488"/>
    </source>
</evidence>
<proteinExistence type="predicted"/>
<dbReference type="RefSeq" id="WP_055260069.1">
    <property type="nucleotide sequence ID" value="NZ_CABIXL010000007.1"/>
</dbReference>
<reference evidence="1 2" key="1">
    <citation type="submission" date="2015-09" db="EMBL/GenBank/DDBJ databases">
        <authorList>
            <consortium name="Pathogen Informatics"/>
            <person name="Wu L."/>
            <person name="Ma J."/>
        </authorList>
    </citation>
    <scope>NUCLEOTIDE SEQUENCE [LARGE SCALE GENOMIC DNA]</scope>
    <source>
        <strain evidence="1 2">2789STDY5834858</strain>
    </source>
</reference>
<protein>
    <submittedName>
        <fullName evidence="1">Uncharacterized protein</fullName>
    </submittedName>
</protein>
<dbReference type="Proteomes" id="UP000095488">
    <property type="component" value="Unassembled WGS sequence"/>
</dbReference>
<evidence type="ECO:0000313" key="1">
    <source>
        <dbReference type="EMBL" id="CUO15586.1"/>
    </source>
</evidence>
<sequence length="496" mass="57958">MKYIGQFFRMNSLSIEEIESQLLFFCRESLKHIVLESRCGICINYKTLKPLASDNYIENFKNNTPLLCIYKKGKPNIYSSKYSKSWDMSTFKKDVLILPNALMTLSMLETTKYYDRFQGINSSIYNISKLYKDLSKIQLDFYYNHLRNAEGFFVNKKDERQTESKEFNFSEKDASFSFIDQGYMMLSYYLYSIICKNNKDSAEFKSFSLEILDMFFNLKENLYSESFNNCCNLCLIFNIMYEYSKNERCKNLLIDLSEFTLSKHTESTISLSNIENITLLSLNMLLTYKNTNISLFKDSFNDISILLKNLYDEEKSNLKKTSNKKDIKYYSKELVPFLINLIVFSYENTDSKLNNIVSTFYKKYFSDSGLITSFPDAPPLDSNERYKNFSLKSDDLLDEAMFRITNTLSPNLSGLAPIFTKNIVYSTKKNTLSNSNITFDSSINMFLIFLSLHILDKYKNNNILNKIKQTTYSLSDTNKTNDNNIINDYISESIDS</sequence>
<gene>
    <name evidence="1" type="ORF">ERS852473_02066</name>
</gene>
<accession>A0ABP2ARZ5</accession>
<organism evidence="1 2">
    <name type="scientific">Sarcina ventriculi</name>
    <name type="common">Clostridium ventriculi</name>
    <dbReference type="NCBI Taxonomy" id="1267"/>
    <lineage>
        <taxon>Bacteria</taxon>
        <taxon>Bacillati</taxon>
        <taxon>Bacillota</taxon>
        <taxon>Clostridia</taxon>
        <taxon>Eubacteriales</taxon>
        <taxon>Clostridiaceae</taxon>
        <taxon>Sarcina</taxon>
    </lineage>
</organism>
<name>A0ABP2ARZ5_SARVE</name>